<evidence type="ECO:0000259" key="4">
    <source>
        <dbReference type="Pfam" id="PF01555"/>
    </source>
</evidence>
<comment type="caution">
    <text evidence="5">The sequence shown here is derived from an EMBL/GenBank/DDBJ whole genome shotgun (WGS) entry which is preliminary data.</text>
</comment>
<gene>
    <name evidence="5" type="ORF">ACK2TP_05620</name>
</gene>
<accession>A0ABW9KJW2</accession>
<feature type="domain" description="DNA methylase N-4/N-6" evidence="4">
    <location>
        <begin position="28"/>
        <end position="94"/>
    </location>
</feature>
<dbReference type="SUPFAM" id="SSF53335">
    <property type="entry name" value="S-adenosyl-L-methionine-dependent methyltransferases"/>
    <property type="match status" value="1"/>
</dbReference>
<evidence type="ECO:0000313" key="6">
    <source>
        <dbReference type="Proteomes" id="UP001634747"/>
    </source>
</evidence>
<reference evidence="5 6" key="1">
    <citation type="submission" date="2024-12" db="EMBL/GenBank/DDBJ databases">
        <authorList>
            <person name="Lee Y."/>
        </authorList>
    </citation>
    <scope>NUCLEOTIDE SEQUENCE [LARGE SCALE GENOMIC DNA]</scope>
    <source>
        <strain evidence="5 6">03SUJ4</strain>
    </source>
</reference>
<dbReference type="EMBL" id="JBJYXY010000001">
    <property type="protein sequence ID" value="MFN2975235.1"/>
    <property type="molecule type" value="Genomic_DNA"/>
</dbReference>
<dbReference type="RefSeq" id="WP_263413235.1">
    <property type="nucleotide sequence ID" value="NZ_BAABBH010000001.1"/>
</dbReference>
<keyword evidence="1" id="KW-0489">Methyltransferase</keyword>
<dbReference type="InterPro" id="IPR002941">
    <property type="entry name" value="DNA_methylase_N4/N6"/>
</dbReference>
<keyword evidence="6" id="KW-1185">Reference proteome</keyword>
<dbReference type="Gene3D" id="3.40.50.150">
    <property type="entry name" value="Vaccinia Virus protein VP39"/>
    <property type="match status" value="2"/>
</dbReference>
<organism evidence="5 6">
    <name type="scientific">Terriglobus aquaticus</name>
    <dbReference type="NCBI Taxonomy" id="940139"/>
    <lineage>
        <taxon>Bacteria</taxon>
        <taxon>Pseudomonadati</taxon>
        <taxon>Acidobacteriota</taxon>
        <taxon>Terriglobia</taxon>
        <taxon>Terriglobales</taxon>
        <taxon>Acidobacteriaceae</taxon>
        <taxon>Terriglobus</taxon>
    </lineage>
</organism>
<evidence type="ECO:0000256" key="1">
    <source>
        <dbReference type="ARBA" id="ARBA00022603"/>
    </source>
</evidence>
<evidence type="ECO:0000256" key="3">
    <source>
        <dbReference type="SAM" id="MobiDB-lite"/>
    </source>
</evidence>
<protein>
    <submittedName>
        <fullName evidence="5">Site-specific DNA-methyltransferase</fullName>
    </submittedName>
</protein>
<evidence type="ECO:0000256" key="2">
    <source>
        <dbReference type="ARBA" id="ARBA00022679"/>
    </source>
</evidence>
<sequence>MGSGQSIFEIWTGARDLHCYGTNAFSAELPFQSWRRFKEAFAPELIHRAVESSAIPVRTCLDPFGGSGTTALASQFLGVYPITIEVNPFLADLIEAKLTKYDTTALARDLGRILRQRRTNDRNLAEWASGLPATFIEPGDGDRWLFSRAVGTAVLQLLAGLDRIENPSHRRLFRVVLGGILVDASNVRISGKGRRYRANWRHSQPSAQEVVSSFAEKAQQAIVEVHRFDHRPEQRYKLIRGDCRNQGSSIKEVDLVVFSPPYPNSFDYTDVYNVELWTLGYLRSSQDNHRLRKSTFSSHVQIKRDFASAPKDSRSLNRVLKCLELSKDQLWSRHIPAMVGGYFADLAALLNSLQSSLRAGGSIWMCVGDSQYNGIRIPTAAILAELSRPLGFIVTLSEPVRSMRSSPQQGGKEELPETLLVLQKKA</sequence>
<keyword evidence="2" id="KW-0808">Transferase</keyword>
<dbReference type="InterPro" id="IPR029063">
    <property type="entry name" value="SAM-dependent_MTases_sf"/>
</dbReference>
<dbReference type="Pfam" id="PF01555">
    <property type="entry name" value="N6_N4_Mtase"/>
    <property type="match status" value="1"/>
</dbReference>
<dbReference type="Proteomes" id="UP001634747">
    <property type="component" value="Unassembled WGS sequence"/>
</dbReference>
<feature type="region of interest" description="Disordered" evidence="3">
    <location>
        <begin position="403"/>
        <end position="426"/>
    </location>
</feature>
<proteinExistence type="predicted"/>
<evidence type="ECO:0000313" key="5">
    <source>
        <dbReference type="EMBL" id="MFN2975235.1"/>
    </source>
</evidence>
<name>A0ABW9KJW2_9BACT</name>